<organism evidence="2">
    <name type="scientific">bioreactor metagenome</name>
    <dbReference type="NCBI Taxonomy" id="1076179"/>
    <lineage>
        <taxon>unclassified sequences</taxon>
        <taxon>metagenomes</taxon>
        <taxon>ecological metagenomes</taxon>
    </lineage>
</organism>
<comment type="caution">
    <text evidence="2">The sequence shown here is derived from an EMBL/GenBank/DDBJ whole genome shotgun (WGS) entry which is preliminary data.</text>
</comment>
<dbReference type="AlphaFoldDB" id="A0A645G991"/>
<name>A0A645G991_9ZZZZ</name>
<accession>A0A645G991</accession>
<feature type="transmembrane region" description="Helical" evidence="1">
    <location>
        <begin position="37"/>
        <end position="54"/>
    </location>
</feature>
<keyword evidence="1" id="KW-1133">Transmembrane helix</keyword>
<evidence type="ECO:0008006" key="3">
    <source>
        <dbReference type="Google" id="ProtNLM"/>
    </source>
</evidence>
<protein>
    <recommendedName>
        <fullName evidence="3">Decaprenyl-phosphate phosphoribosyltransferase</fullName>
    </recommendedName>
</protein>
<proteinExistence type="predicted"/>
<sequence>MGLGKRRNELRALQSGETQGETRAVLNWYSYSFLDKGMYMCLTLGILFYSLWCVDGISARHASGDYLLWTVPLVILICLKYSLTAEGRSDGDPVEVLFGDRWLLAMVGLLVVAMLAILYL</sequence>
<reference evidence="2" key="1">
    <citation type="submission" date="2019-08" db="EMBL/GenBank/DDBJ databases">
        <authorList>
            <person name="Kucharzyk K."/>
            <person name="Murdoch R.W."/>
            <person name="Higgins S."/>
            <person name="Loffler F."/>
        </authorList>
    </citation>
    <scope>NUCLEOTIDE SEQUENCE</scope>
</reference>
<keyword evidence="1" id="KW-0812">Transmembrane</keyword>
<evidence type="ECO:0000313" key="2">
    <source>
        <dbReference type="EMBL" id="MPN23481.1"/>
    </source>
</evidence>
<gene>
    <name evidence="2" type="ORF">SDC9_170869</name>
</gene>
<keyword evidence="1" id="KW-0472">Membrane</keyword>
<dbReference type="EMBL" id="VSSQ01072003">
    <property type="protein sequence ID" value="MPN23481.1"/>
    <property type="molecule type" value="Genomic_DNA"/>
</dbReference>
<feature type="transmembrane region" description="Helical" evidence="1">
    <location>
        <begin position="102"/>
        <end position="119"/>
    </location>
</feature>
<evidence type="ECO:0000256" key="1">
    <source>
        <dbReference type="SAM" id="Phobius"/>
    </source>
</evidence>
<feature type="transmembrane region" description="Helical" evidence="1">
    <location>
        <begin position="66"/>
        <end position="82"/>
    </location>
</feature>